<dbReference type="PANTHER" id="PTHR34295">
    <property type="entry name" value="BIOTIN TRANSPORTER BIOY"/>
    <property type="match status" value="1"/>
</dbReference>
<feature type="transmembrane region" description="Helical" evidence="3">
    <location>
        <begin position="54"/>
        <end position="71"/>
    </location>
</feature>
<keyword evidence="3" id="KW-1133">Transmembrane helix</keyword>
<dbReference type="EMBL" id="FUYJ01000006">
    <property type="protein sequence ID" value="SKB02327.1"/>
    <property type="molecule type" value="Genomic_DNA"/>
</dbReference>
<feature type="transmembrane region" description="Helical" evidence="3">
    <location>
        <begin position="77"/>
        <end position="98"/>
    </location>
</feature>
<dbReference type="PIRSF" id="PIRSF016661">
    <property type="entry name" value="BioY"/>
    <property type="match status" value="1"/>
</dbReference>
<comment type="subcellular location">
    <subcellularLocation>
        <location evidence="2">Cell membrane</location>
        <topology evidence="2">Multi-pass membrane protein</topology>
    </subcellularLocation>
</comment>
<keyword evidence="2" id="KW-1003">Cell membrane</keyword>
<dbReference type="Proteomes" id="UP000190042">
    <property type="component" value="Unassembled WGS sequence"/>
</dbReference>
<reference evidence="5" key="1">
    <citation type="submission" date="2017-02" db="EMBL/GenBank/DDBJ databases">
        <authorList>
            <person name="Varghese N."/>
            <person name="Submissions S."/>
        </authorList>
    </citation>
    <scope>NUCLEOTIDE SEQUENCE [LARGE SCALE GENOMIC DNA]</scope>
    <source>
        <strain evidence="5">DSM 23966</strain>
    </source>
</reference>
<feature type="transmembrane region" description="Helical" evidence="3">
    <location>
        <begin position="110"/>
        <end position="136"/>
    </location>
</feature>
<keyword evidence="3" id="KW-0812">Transmembrane</keyword>
<dbReference type="PANTHER" id="PTHR34295:SF1">
    <property type="entry name" value="BIOTIN TRANSPORTER BIOY"/>
    <property type="match status" value="1"/>
</dbReference>
<evidence type="ECO:0000256" key="2">
    <source>
        <dbReference type="PIRNR" id="PIRNR016661"/>
    </source>
</evidence>
<dbReference type="Pfam" id="PF02632">
    <property type="entry name" value="BioY"/>
    <property type="match status" value="1"/>
</dbReference>
<dbReference type="RefSeq" id="WP_078818139.1">
    <property type="nucleotide sequence ID" value="NZ_FUYJ01000006.1"/>
</dbReference>
<proteinExistence type="inferred from homology"/>
<evidence type="ECO:0000313" key="4">
    <source>
        <dbReference type="EMBL" id="SKB02327.1"/>
    </source>
</evidence>
<protein>
    <recommendedName>
        <fullName evidence="2">Biotin transporter</fullName>
    </recommendedName>
</protein>
<dbReference type="Gene3D" id="1.10.1760.20">
    <property type="match status" value="1"/>
</dbReference>
<evidence type="ECO:0000256" key="1">
    <source>
        <dbReference type="ARBA" id="ARBA00010692"/>
    </source>
</evidence>
<dbReference type="InterPro" id="IPR003784">
    <property type="entry name" value="BioY"/>
</dbReference>
<feature type="transmembrane region" description="Helical" evidence="3">
    <location>
        <begin position="30"/>
        <end position="47"/>
    </location>
</feature>
<gene>
    <name evidence="4" type="ORF">SAMN04244570_2917</name>
</gene>
<sequence length="188" mass="20329">MKAREIVICALFAALMGVGANIAPLLTIGGVPITLQLLIAISAGGLLGSKLGSLSMFAYLFIGLAGAPIFAQFKGGLGSILSPTFGYIISFIVVAYIVGKFFERKTLFTYVGAGTLAILTNYIIGTNYMYLAYIYWVEAPASFSYVIAWSWMVAYLPLDIGVTILALILIPRLQKVLKFHSIRKRSLS</sequence>
<dbReference type="GO" id="GO:0015225">
    <property type="term" value="F:biotin transmembrane transporter activity"/>
    <property type="evidence" value="ECO:0007669"/>
    <property type="project" value="UniProtKB-UniRule"/>
</dbReference>
<evidence type="ECO:0000256" key="3">
    <source>
        <dbReference type="SAM" id="Phobius"/>
    </source>
</evidence>
<accession>A0A1T4YKF1</accession>
<evidence type="ECO:0000313" key="5">
    <source>
        <dbReference type="Proteomes" id="UP000190042"/>
    </source>
</evidence>
<name>A0A1T4YKF1_9BACL</name>
<keyword evidence="2 3" id="KW-0472">Membrane</keyword>
<feature type="transmembrane region" description="Helical" evidence="3">
    <location>
        <begin position="148"/>
        <end position="170"/>
    </location>
</feature>
<keyword evidence="2" id="KW-0813">Transport</keyword>
<dbReference type="GO" id="GO:0005886">
    <property type="term" value="C:plasma membrane"/>
    <property type="evidence" value="ECO:0007669"/>
    <property type="project" value="UniProtKB-SubCell"/>
</dbReference>
<dbReference type="AlphaFoldDB" id="A0A1T4YKF1"/>
<comment type="similarity">
    <text evidence="1 2">Belongs to the BioY family.</text>
</comment>
<keyword evidence="5" id="KW-1185">Reference proteome</keyword>
<organism evidence="4 5">
    <name type="scientific">Sporosarcina newyorkensis</name>
    <dbReference type="NCBI Taxonomy" id="759851"/>
    <lineage>
        <taxon>Bacteria</taxon>
        <taxon>Bacillati</taxon>
        <taxon>Bacillota</taxon>
        <taxon>Bacilli</taxon>
        <taxon>Bacillales</taxon>
        <taxon>Caryophanaceae</taxon>
        <taxon>Sporosarcina</taxon>
    </lineage>
</organism>